<sequence length="675" mass="73740">MTIIRKVACLSLVALSLAQLAQAQVDRTKYPTAQAAPVINIKDAETFTLANGLRVFVVSNHKLPRVTISFSFLKTPYFEGEKAGLTDLYSAVFASGTKTKTKDQLDESIDRIGARLSVGSSGGYISYLKKYEPAALAIFSDILLNPSFPEDELKKEKTKLISALASSKDSPDEIAGNVVKALLYSKQHPYGELTTEKTLENITSADLSTYYQTYFRPNISYVSIVGDITLADAKKLANANFGKWQKKDVPSHTLVEVKAPASPQVALVDKPSAVQSVITVAYPIQLALNDPNLPAVSLLSYIFGGGSSSRLFLNLRESKGYTYGAYGGVSSDRYVGDVTASASVRTEVTDSAIHEIIHEIKHIRENSITAEELKEAKAYLSGSFGRSLESPNTLANFAQNIAKNNLPADYYKNYLKNLNNVTLAQLQELAVKYFTPEKAHIIVVGNTAAFADKVARFGKVTNYDANANVLVKKDISNVTITPAEIIRKYIDAIGGEEKIKSFSKFTQTSEAEIQGMKIQQKQSLDEKAKTYTLAVSMNGQLLSEINIVGDKITMKAMGKEQPVDAALKKSLLSSMSLSKDLKYLTAAYKLTLKGIEPVNGQDAYHLEVAHDGDISHEYYSVESGLNLKSQSTTTGEITYDEYAEVQGIKIPVKSTVNTPAIPMPLIMIVKETLFQ</sequence>
<evidence type="ECO:0000259" key="3">
    <source>
        <dbReference type="Pfam" id="PF05193"/>
    </source>
</evidence>
<name>A0A8T4HBB7_9SPHI</name>
<dbReference type="GO" id="GO:0046872">
    <property type="term" value="F:metal ion binding"/>
    <property type="evidence" value="ECO:0007669"/>
    <property type="project" value="InterPro"/>
</dbReference>
<feature type="domain" description="Peptidase M16 N-terminal" evidence="2">
    <location>
        <begin position="82"/>
        <end position="186"/>
    </location>
</feature>
<dbReference type="Gene3D" id="3.30.830.10">
    <property type="entry name" value="Metalloenzyme, LuxS/M16 peptidase-like"/>
    <property type="match status" value="2"/>
</dbReference>
<keyword evidence="1" id="KW-0732">Signal</keyword>
<keyword evidence="5" id="KW-1185">Reference proteome</keyword>
<dbReference type="InterPro" id="IPR007863">
    <property type="entry name" value="Peptidase_M16_C"/>
</dbReference>
<dbReference type="Pfam" id="PF00675">
    <property type="entry name" value="Peptidase_M16"/>
    <property type="match status" value="1"/>
</dbReference>
<accession>A0A8T4HBB7</accession>
<protein>
    <submittedName>
        <fullName evidence="4">Insulinase family protein</fullName>
    </submittedName>
</protein>
<dbReference type="AlphaFoldDB" id="A0A8T4HBB7"/>
<evidence type="ECO:0000313" key="5">
    <source>
        <dbReference type="Proteomes" id="UP000679691"/>
    </source>
</evidence>
<reference evidence="4" key="1">
    <citation type="submission" date="2021-03" db="EMBL/GenBank/DDBJ databases">
        <authorList>
            <person name="Lu T."/>
            <person name="Wang Q."/>
            <person name="Han X."/>
        </authorList>
    </citation>
    <scope>NUCLEOTIDE SEQUENCE</scope>
    <source>
        <strain evidence="4">WQ 2009</strain>
    </source>
</reference>
<feature type="signal peptide" evidence="1">
    <location>
        <begin position="1"/>
        <end position="23"/>
    </location>
</feature>
<dbReference type="Gene3D" id="2.50.20.20">
    <property type="match status" value="1"/>
</dbReference>
<dbReference type="Proteomes" id="UP000679691">
    <property type="component" value="Unassembled WGS sequence"/>
</dbReference>
<dbReference type="InterPro" id="IPR011249">
    <property type="entry name" value="Metalloenz_LuxS/M16"/>
</dbReference>
<evidence type="ECO:0000256" key="1">
    <source>
        <dbReference type="SAM" id="SignalP"/>
    </source>
</evidence>
<gene>
    <name evidence="4" type="ORF">J5U18_03915</name>
</gene>
<dbReference type="PANTHER" id="PTHR11851">
    <property type="entry name" value="METALLOPROTEASE"/>
    <property type="match status" value="1"/>
</dbReference>
<organism evidence="4 5">
    <name type="scientific">Rhinopithecimicrobium faecis</name>
    <dbReference type="NCBI Taxonomy" id="2820698"/>
    <lineage>
        <taxon>Bacteria</taxon>
        <taxon>Pseudomonadati</taxon>
        <taxon>Bacteroidota</taxon>
        <taxon>Sphingobacteriia</taxon>
        <taxon>Sphingobacteriales</taxon>
        <taxon>Sphingobacteriaceae</taxon>
        <taxon>Rhinopithecimicrobium</taxon>
    </lineage>
</organism>
<dbReference type="InterPro" id="IPR011765">
    <property type="entry name" value="Pept_M16_N"/>
</dbReference>
<dbReference type="EMBL" id="JAGKSB010000003">
    <property type="protein sequence ID" value="MBP3942717.1"/>
    <property type="molecule type" value="Genomic_DNA"/>
</dbReference>
<dbReference type="RefSeq" id="WP_353546199.1">
    <property type="nucleotide sequence ID" value="NZ_JAGKSB010000003.1"/>
</dbReference>
<dbReference type="PANTHER" id="PTHR11851:SF224">
    <property type="entry name" value="PROCESSING PROTEASE"/>
    <property type="match status" value="1"/>
</dbReference>
<feature type="chain" id="PRO_5035909017" evidence="1">
    <location>
        <begin position="24"/>
        <end position="675"/>
    </location>
</feature>
<comment type="caution">
    <text evidence="4">The sequence shown here is derived from an EMBL/GenBank/DDBJ whole genome shotgun (WGS) entry which is preliminary data.</text>
</comment>
<evidence type="ECO:0000259" key="2">
    <source>
        <dbReference type="Pfam" id="PF00675"/>
    </source>
</evidence>
<dbReference type="InterPro" id="IPR050361">
    <property type="entry name" value="MPP/UQCRC_Complex"/>
</dbReference>
<dbReference type="Pfam" id="PF05193">
    <property type="entry name" value="Peptidase_M16_C"/>
    <property type="match status" value="1"/>
</dbReference>
<dbReference type="SUPFAM" id="SSF63411">
    <property type="entry name" value="LuxS/MPP-like metallohydrolase"/>
    <property type="match status" value="2"/>
</dbReference>
<feature type="domain" description="Peptidase M16 C-terminal" evidence="3">
    <location>
        <begin position="201"/>
        <end position="379"/>
    </location>
</feature>
<evidence type="ECO:0000313" key="4">
    <source>
        <dbReference type="EMBL" id="MBP3942717.1"/>
    </source>
</evidence>
<proteinExistence type="predicted"/>